<evidence type="ECO:0000313" key="3">
    <source>
        <dbReference type="Proteomes" id="UP001058860"/>
    </source>
</evidence>
<gene>
    <name evidence="2" type="ORF">LRS13_18325</name>
</gene>
<reference evidence="3" key="1">
    <citation type="submission" date="2021-11" db="EMBL/GenBank/DDBJ databases">
        <title>Cultivation dependent microbiological survey of springs from the worlds oldest radium mine currently devoted to the extraction of radon-saturated water.</title>
        <authorList>
            <person name="Kapinusova G."/>
            <person name="Smrhova T."/>
            <person name="Strejcek M."/>
            <person name="Suman J."/>
            <person name="Jani K."/>
            <person name="Pajer P."/>
            <person name="Uhlik O."/>
        </authorList>
    </citation>
    <scope>NUCLEOTIDE SEQUENCE [LARGE SCALE GENOMIC DNA]</scope>
    <source>
        <strain evidence="3">J379</strain>
    </source>
</reference>
<feature type="compositionally biased region" description="Low complexity" evidence="1">
    <location>
        <begin position="113"/>
        <end position="146"/>
    </location>
</feature>
<feature type="region of interest" description="Disordered" evidence="1">
    <location>
        <begin position="37"/>
        <end position="163"/>
    </location>
</feature>
<dbReference type="RefSeq" id="WP_353863154.1">
    <property type="nucleotide sequence ID" value="NZ_CP088295.1"/>
</dbReference>
<evidence type="ECO:0000313" key="2">
    <source>
        <dbReference type="EMBL" id="UUY02630.1"/>
    </source>
</evidence>
<feature type="region of interest" description="Disordered" evidence="1">
    <location>
        <begin position="272"/>
        <end position="301"/>
    </location>
</feature>
<accession>A0ABY5PDV8</accession>
<protein>
    <submittedName>
        <fullName evidence="2">Uncharacterized protein</fullName>
    </submittedName>
</protein>
<dbReference type="EMBL" id="CP088295">
    <property type="protein sequence ID" value="UUY02630.1"/>
    <property type="molecule type" value="Genomic_DNA"/>
</dbReference>
<name>A0ABY5PDV8_9ACTN</name>
<evidence type="ECO:0000256" key="1">
    <source>
        <dbReference type="SAM" id="MobiDB-lite"/>
    </source>
</evidence>
<keyword evidence="3" id="KW-1185">Reference proteome</keyword>
<proteinExistence type="predicted"/>
<feature type="compositionally biased region" description="Low complexity" evidence="1">
    <location>
        <begin position="87"/>
        <end position="103"/>
    </location>
</feature>
<organism evidence="2 3">
    <name type="scientific">Svornostia abyssi</name>
    <dbReference type="NCBI Taxonomy" id="2898438"/>
    <lineage>
        <taxon>Bacteria</taxon>
        <taxon>Bacillati</taxon>
        <taxon>Actinomycetota</taxon>
        <taxon>Thermoleophilia</taxon>
        <taxon>Solirubrobacterales</taxon>
        <taxon>Baekduiaceae</taxon>
        <taxon>Svornostia</taxon>
    </lineage>
</organism>
<feature type="compositionally biased region" description="Basic residues" evidence="1">
    <location>
        <begin position="281"/>
        <end position="294"/>
    </location>
</feature>
<dbReference type="Proteomes" id="UP001058860">
    <property type="component" value="Chromosome"/>
</dbReference>
<sequence>MTWLRGLGQDLIDKRLWPIALVLGIAIIAAPTVLARGGSGGDEVAVTPPATQSQGLRAAVVQTAEPGDGPATGGMRNPFFDAPSEEAPGAQTQAAGTATDSGQSGSSADMKSETTSGTSTSGSGDSGSSDGSSDSGSGEDTSGDSGSSDDDDSGSATKGSGEVGYDLTVKFGTAGGAVKTYKNVPRLSPLPDAENPMFVYMGVLDDGKTAVFLMGDGIGAAVGDGTCRPSPDVCETLELDKGDTMFLDGAAPAEGGAPVQYQLDVTSIVKRGGSKKASSASKKKAKKAAKAGRKAVREARRDGAADTLDRYRFDAADGVIRRLSAKQRGRAKAKASSRGALKLSRTGRVVASAALLG</sequence>